<evidence type="ECO:0000313" key="2">
    <source>
        <dbReference type="Proteomes" id="UP000295680"/>
    </source>
</evidence>
<comment type="caution">
    <text evidence="1">The sequence shown here is derived from an EMBL/GenBank/DDBJ whole genome shotgun (WGS) entry which is preliminary data.</text>
</comment>
<organism evidence="1 2">
    <name type="scientific">Actinocrispum wychmicini</name>
    <dbReference type="NCBI Taxonomy" id="1213861"/>
    <lineage>
        <taxon>Bacteria</taxon>
        <taxon>Bacillati</taxon>
        <taxon>Actinomycetota</taxon>
        <taxon>Actinomycetes</taxon>
        <taxon>Pseudonocardiales</taxon>
        <taxon>Pseudonocardiaceae</taxon>
        <taxon>Actinocrispum</taxon>
    </lineage>
</organism>
<reference evidence="1 2" key="1">
    <citation type="submission" date="2019-03" db="EMBL/GenBank/DDBJ databases">
        <title>Genomic Encyclopedia of Type Strains, Phase IV (KMG-IV): sequencing the most valuable type-strain genomes for metagenomic binning, comparative biology and taxonomic classification.</title>
        <authorList>
            <person name="Goeker M."/>
        </authorList>
    </citation>
    <scope>NUCLEOTIDE SEQUENCE [LARGE SCALE GENOMIC DNA]</scope>
    <source>
        <strain evidence="1 2">DSM 45934</strain>
    </source>
</reference>
<evidence type="ECO:0000313" key="1">
    <source>
        <dbReference type="EMBL" id="TCO62090.1"/>
    </source>
</evidence>
<keyword evidence="2" id="KW-1185">Reference proteome</keyword>
<name>A0A4V2S834_9PSEU</name>
<dbReference type="RefSeq" id="WP_207925958.1">
    <property type="nucleotide sequence ID" value="NZ_SLWS01000002.1"/>
</dbReference>
<dbReference type="EMBL" id="SLWS01000002">
    <property type="protein sequence ID" value="TCO62090.1"/>
    <property type="molecule type" value="Genomic_DNA"/>
</dbReference>
<sequence length="65" mass="7314">MEWYVSLIAVDNPVLLFDADGWEPSWGEEPHDGLRHATASLREWLRTWATGGNVWDTALGDSSLD</sequence>
<gene>
    <name evidence="1" type="ORF">EV192_102227</name>
</gene>
<proteinExistence type="predicted"/>
<protein>
    <submittedName>
        <fullName evidence="1">Uncharacterized protein</fullName>
    </submittedName>
</protein>
<dbReference type="AlphaFoldDB" id="A0A4V2S834"/>
<accession>A0A4V2S834</accession>
<dbReference type="Proteomes" id="UP000295680">
    <property type="component" value="Unassembled WGS sequence"/>
</dbReference>